<dbReference type="InterPro" id="IPR002545">
    <property type="entry name" value="CheW-lke_dom"/>
</dbReference>
<gene>
    <name evidence="2" type="ORF">MAGMO_2586</name>
</gene>
<feature type="domain" description="CheW-like" evidence="1">
    <location>
        <begin position="1"/>
        <end position="159"/>
    </location>
</feature>
<dbReference type="SUPFAM" id="SSF50341">
    <property type="entry name" value="CheW-like"/>
    <property type="match status" value="1"/>
</dbReference>
<dbReference type="PANTHER" id="PTHR22617">
    <property type="entry name" value="CHEMOTAXIS SENSOR HISTIDINE KINASE-RELATED"/>
    <property type="match status" value="1"/>
</dbReference>
<dbReference type="Pfam" id="PF01584">
    <property type="entry name" value="CheW"/>
    <property type="match status" value="1"/>
</dbReference>
<dbReference type="Gene3D" id="2.40.50.180">
    <property type="entry name" value="CheA-289, Domain 4"/>
    <property type="match status" value="1"/>
</dbReference>
<dbReference type="InterPro" id="IPR036061">
    <property type="entry name" value="CheW-like_dom_sf"/>
</dbReference>
<protein>
    <submittedName>
        <fullName evidence="2">Putative Chemotaxis protein cheW</fullName>
    </submittedName>
</protein>
<proteinExistence type="predicted"/>
<dbReference type="PROSITE" id="PS50851">
    <property type="entry name" value="CHEW"/>
    <property type="match status" value="1"/>
</dbReference>
<evidence type="ECO:0000259" key="1">
    <source>
        <dbReference type="PROSITE" id="PS50851"/>
    </source>
</evidence>
<dbReference type="GO" id="GO:0007165">
    <property type="term" value="P:signal transduction"/>
    <property type="evidence" value="ECO:0007669"/>
    <property type="project" value="InterPro"/>
</dbReference>
<dbReference type="AlphaFoldDB" id="A0A1S7LK16"/>
<name>A0A1S7LK16_MAGMO</name>
<dbReference type="Gene3D" id="2.30.30.40">
    <property type="entry name" value="SH3 Domains"/>
    <property type="match status" value="1"/>
</dbReference>
<dbReference type="PANTHER" id="PTHR22617:SF23">
    <property type="entry name" value="CHEMOTAXIS PROTEIN CHEW"/>
    <property type="match status" value="1"/>
</dbReference>
<dbReference type="InterPro" id="IPR039315">
    <property type="entry name" value="CheW"/>
</dbReference>
<sequence>MILCTFLLGELKMGIDIRLVQEIKRSKESTPVPGAPGHIRGMFNNRGRVTTLIDLRYRLGWNQQPATTGHKEFEVILKTRSHVRQIDEELANTTVFWEDSVALIVDQLGEVVEVLSQQLRPSPANMEGISGDFVHAVVERKQDLLVILDITKILGFGPEMESKETNGDT</sequence>
<dbReference type="SMART" id="SM00260">
    <property type="entry name" value="CheW"/>
    <property type="match status" value="1"/>
</dbReference>
<dbReference type="GO" id="GO:0006935">
    <property type="term" value="P:chemotaxis"/>
    <property type="evidence" value="ECO:0007669"/>
    <property type="project" value="InterPro"/>
</dbReference>
<dbReference type="EMBL" id="LO017727">
    <property type="protein sequence ID" value="CRH06743.1"/>
    <property type="molecule type" value="Genomic_DNA"/>
</dbReference>
<dbReference type="GO" id="GO:0005829">
    <property type="term" value="C:cytosol"/>
    <property type="evidence" value="ECO:0007669"/>
    <property type="project" value="TreeGrafter"/>
</dbReference>
<organism evidence="2">
    <name type="scientific">Magnetococcus massalia (strain MO-1)</name>
    <dbReference type="NCBI Taxonomy" id="451514"/>
    <lineage>
        <taxon>Bacteria</taxon>
        <taxon>Pseudomonadati</taxon>
        <taxon>Pseudomonadota</taxon>
        <taxon>Magnetococcia</taxon>
        <taxon>Magnetococcales</taxon>
        <taxon>Magnetococcaceae</taxon>
        <taxon>Magnetococcus</taxon>
    </lineage>
</organism>
<reference evidence="2" key="1">
    <citation type="submission" date="2015-04" db="EMBL/GenBank/DDBJ databases">
        <authorList>
            <person name="Syromyatnikov M.Y."/>
            <person name="Popov V.N."/>
        </authorList>
    </citation>
    <scope>NUCLEOTIDE SEQUENCE</scope>
    <source>
        <strain evidence="2">MO-1</strain>
    </source>
</reference>
<evidence type="ECO:0000313" key="2">
    <source>
        <dbReference type="EMBL" id="CRH06743.1"/>
    </source>
</evidence>
<accession>A0A1S7LK16</accession>